<comment type="caution">
    <text evidence="1">The sequence shown here is derived from an EMBL/GenBank/DDBJ whole genome shotgun (WGS) entry which is preliminary data.</text>
</comment>
<name>A0AAI9AHW0_9BACT</name>
<gene>
    <name evidence="1" type="ORF">CMTB2_06781</name>
</gene>
<accession>A0AAI9AHW0</accession>
<dbReference type="InterPro" id="IPR036322">
    <property type="entry name" value="WD40_repeat_dom_sf"/>
</dbReference>
<evidence type="ECO:0000313" key="2">
    <source>
        <dbReference type="Proteomes" id="UP000003288"/>
    </source>
</evidence>
<reference evidence="1 2" key="1">
    <citation type="journal article" date="2011" name="Stand. Genomic Sci.">
        <title>Draft genome sequence of Caminibacter mediatlanticus strain TB-2, an epsilonproteobacterium isolated from a deep-sea hydrothermal vent.</title>
        <authorList>
            <person name="Giovannelli D."/>
            <person name="Ferriera S."/>
            <person name="Johnson J."/>
            <person name="Kravitz S."/>
            <person name="Perez-Rodriguez I."/>
            <person name="Ricci J."/>
            <person name="O'Brien C."/>
            <person name="Voordeckers J.W."/>
            <person name="Bini E."/>
            <person name="Vetriani C."/>
        </authorList>
    </citation>
    <scope>NUCLEOTIDE SEQUENCE [LARGE SCALE GENOMIC DNA]</scope>
    <source>
        <strain evidence="1 2">TB-2</strain>
    </source>
</reference>
<proteinExistence type="predicted"/>
<dbReference type="Proteomes" id="UP000003288">
    <property type="component" value="Unassembled WGS sequence"/>
</dbReference>
<organism evidence="1 2">
    <name type="scientific">Caminibacter mediatlanticus TB-2</name>
    <dbReference type="NCBI Taxonomy" id="391592"/>
    <lineage>
        <taxon>Bacteria</taxon>
        <taxon>Pseudomonadati</taxon>
        <taxon>Campylobacterota</taxon>
        <taxon>Epsilonproteobacteria</taxon>
        <taxon>Nautiliales</taxon>
        <taxon>Nautiliaceae</taxon>
        <taxon>Caminibacter</taxon>
    </lineage>
</organism>
<evidence type="ECO:0008006" key="3">
    <source>
        <dbReference type="Google" id="ProtNLM"/>
    </source>
</evidence>
<dbReference type="EMBL" id="ABCJ01000002">
    <property type="protein sequence ID" value="EDM23938.1"/>
    <property type="molecule type" value="Genomic_DNA"/>
</dbReference>
<dbReference type="PROSITE" id="PS51257">
    <property type="entry name" value="PROKAR_LIPOPROTEIN"/>
    <property type="match status" value="1"/>
</dbReference>
<dbReference type="AlphaFoldDB" id="A0AAI9AHW0"/>
<dbReference type="RefSeq" id="WP_007473893.1">
    <property type="nucleotide sequence ID" value="NZ_ABCJ01000002.1"/>
</dbReference>
<protein>
    <recommendedName>
        <fullName evidence="3">Lipoprotein</fullName>
    </recommendedName>
</protein>
<evidence type="ECO:0000313" key="1">
    <source>
        <dbReference type="EMBL" id="EDM23938.1"/>
    </source>
</evidence>
<dbReference type="SUPFAM" id="SSF50978">
    <property type="entry name" value="WD40 repeat-like"/>
    <property type="match status" value="1"/>
</dbReference>
<sequence length="333" mass="38583">MKKLNLILLGSLVFIGCSSKNFEPKTFINKKLPQKERNSYLQDYTKNTLTFKELKLKYTTTSFFDDGIRGEWVYFDEEGNKLEKFVKVNKDLAKRGDKLLLIKEKKVVKMPYLIASATKKNNLIALVFENNSIGIYDLNKDKIVFYKQYPNVLAAKYLKSSPLFYDNLILFPLLNSKVAIYDLTNNKFLRDIDLADDNIINNIIFMKIVDNSLFISTPSRLILFNPNFLVNYNADIKHIIDYNGYLYLFLINGKIVKLDTKLKKIKEIKLPFADFFAPSVCNGNIYTIANKYLIKITPDLNVTVYGGNDFDLDSPLNIKNCKIYNSNKVYFIE</sequence>